<dbReference type="EMBL" id="CAADFF010000035">
    <property type="protein sequence ID" value="VFJ92439.1"/>
    <property type="molecule type" value="Genomic_DNA"/>
</dbReference>
<gene>
    <name evidence="2" type="ORF">BECKLFY1418B_GA0070995_103512</name>
</gene>
<keyword evidence="2" id="KW-0067">ATP-binding</keyword>
<dbReference type="InterPro" id="IPR041685">
    <property type="entry name" value="AAA_GajA/Old/RecF-like"/>
</dbReference>
<sequence length="385" mass="44339">MLNKIAIKGLFGKFDYEIELKEGGLTVLTGPNGYGKTTILNIIDAIANKNLPFFFQFPFIEIVFFRKGTEAIHLKKEHDILAIQRGDKEVSSIGEEELKNAKSVTYEDFISDFIDIYLIPEQRLFKKTTTTEKGLTFDGFFIERRQERLSNTIEEYADQLSSKIKEVLSDSSKIGQELDSSFPERLFEQDKPISKEDFDKRYNRFREKRKSLSSYSLSTVKEERHTFFQPENAKALLVYLDDTEKKLAVFDDILQRLDIFSSILNKRQFVSKAIEISPDFGFRFKTENGEGLPLRVLSSGEQHEVVLLYELLFKVAPDTLVLIDEPEISLHVAWQKEFLDDLLKIIELRKITALVATHSPQIIKGRWDLVVDLWDLATNSGGSPE</sequence>
<name>A0A450UIR9_9GAMM</name>
<keyword evidence="2" id="KW-0547">Nucleotide-binding</keyword>
<dbReference type="SUPFAM" id="SSF52540">
    <property type="entry name" value="P-loop containing nucleoside triphosphate hydrolases"/>
    <property type="match status" value="1"/>
</dbReference>
<dbReference type="PANTHER" id="PTHR43581">
    <property type="entry name" value="ATP/GTP PHOSPHATASE"/>
    <property type="match status" value="1"/>
</dbReference>
<dbReference type="InterPro" id="IPR027417">
    <property type="entry name" value="P-loop_NTPase"/>
</dbReference>
<proteinExistence type="predicted"/>
<dbReference type="GO" id="GO:0005524">
    <property type="term" value="F:ATP binding"/>
    <property type="evidence" value="ECO:0007669"/>
    <property type="project" value="UniProtKB-KW"/>
</dbReference>
<evidence type="ECO:0000259" key="1">
    <source>
        <dbReference type="Pfam" id="PF13175"/>
    </source>
</evidence>
<dbReference type="Pfam" id="PF13175">
    <property type="entry name" value="AAA_15"/>
    <property type="match status" value="1"/>
</dbReference>
<dbReference type="AlphaFoldDB" id="A0A450UIR9"/>
<dbReference type="Gene3D" id="3.40.50.300">
    <property type="entry name" value="P-loop containing nucleotide triphosphate hydrolases"/>
    <property type="match status" value="1"/>
</dbReference>
<accession>A0A450UIR9</accession>
<organism evidence="2">
    <name type="scientific">Candidatus Kentrum sp. LFY</name>
    <dbReference type="NCBI Taxonomy" id="2126342"/>
    <lineage>
        <taxon>Bacteria</taxon>
        <taxon>Pseudomonadati</taxon>
        <taxon>Pseudomonadota</taxon>
        <taxon>Gammaproteobacteria</taxon>
        <taxon>Candidatus Kentrum</taxon>
    </lineage>
</organism>
<reference evidence="2" key="1">
    <citation type="submission" date="2019-02" db="EMBL/GenBank/DDBJ databases">
        <authorList>
            <person name="Gruber-Vodicka R. H."/>
            <person name="Seah K. B. B."/>
        </authorList>
    </citation>
    <scope>NUCLEOTIDE SEQUENCE</scope>
    <source>
        <strain evidence="2">BECK_M7</strain>
    </source>
</reference>
<dbReference type="PANTHER" id="PTHR43581:SF2">
    <property type="entry name" value="EXCINUCLEASE ATPASE SUBUNIT"/>
    <property type="match status" value="1"/>
</dbReference>
<dbReference type="InterPro" id="IPR051396">
    <property type="entry name" value="Bact_Antivir_Def_Nuclease"/>
</dbReference>
<feature type="domain" description="Endonuclease GajA/Old nuclease/RecF-like AAA" evidence="1">
    <location>
        <begin position="1"/>
        <end position="363"/>
    </location>
</feature>
<evidence type="ECO:0000313" key="2">
    <source>
        <dbReference type="EMBL" id="VFJ92439.1"/>
    </source>
</evidence>
<protein>
    <submittedName>
        <fullName evidence="2">Predicted ATP-binding protein involved in virulence</fullName>
    </submittedName>
</protein>
<dbReference type="CDD" id="cd00267">
    <property type="entry name" value="ABC_ATPase"/>
    <property type="match status" value="1"/>
</dbReference>